<dbReference type="GO" id="GO:0008234">
    <property type="term" value="F:cysteine-type peptidase activity"/>
    <property type="evidence" value="ECO:0007669"/>
    <property type="project" value="InterPro"/>
</dbReference>
<feature type="compositionally biased region" description="Polar residues" evidence="3">
    <location>
        <begin position="860"/>
        <end position="869"/>
    </location>
</feature>
<protein>
    <recommendedName>
        <fullName evidence="4">Peptidase C1A papain C-terminal domain-containing protein</fullName>
    </recommendedName>
</protein>
<dbReference type="CDD" id="cd02248">
    <property type="entry name" value="Peptidase_C1A"/>
    <property type="match status" value="1"/>
</dbReference>
<feature type="compositionally biased region" description="Basic and acidic residues" evidence="3">
    <location>
        <begin position="486"/>
        <end position="495"/>
    </location>
</feature>
<feature type="compositionally biased region" description="Polar residues" evidence="3">
    <location>
        <begin position="132"/>
        <end position="142"/>
    </location>
</feature>
<comment type="similarity">
    <text evidence="1">Belongs to the peptidase C1 family.</text>
</comment>
<dbReference type="PROSITE" id="PS00639">
    <property type="entry name" value="THIOL_PROTEASE_HIS"/>
    <property type="match status" value="1"/>
</dbReference>
<feature type="region of interest" description="Disordered" evidence="3">
    <location>
        <begin position="812"/>
        <end position="902"/>
    </location>
</feature>
<feature type="region of interest" description="Disordered" evidence="3">
    <location>
        <begin position="1"/>
        <end position="82"/>
    </location>
</feature>
<sequence>MAPGPEHRQEPVAPDKASENNNSETSNERDNVENLVVGVETVSNQSSNAECASTNTDTNSDSTQSAPTCVTSDNKQEEPATLSTLNEGELRALLDEAITYKCPKDREGKSSLFKELLQEAEADETEEGRRIITNSHKPSYNNIKKEEKEKEKKDTKKDLCETEVEVKRSNKGKYGTNEMLESDNPPPEYKSDYMVIDLGDAEVGTISERNVGSAISGVQRPHSLDTEDDEGIEMKIIEPHRPQYISRTPFDIAQTPVDTTIDFSLREHSGKQDKSKISVNGTEVTGALSFQTFNSVKCGISGTPNSSSTSQGKVIPSLCSMMSASLQTQNITMEGSRYTAHTTGSGEKKSLDENGNPVQSYNGERKKPRRKHTQEPNVIVYSAENVEGHRNDNDIDSLINFIENKESKSKKGKPEKSVSSSGASSISSQHGTINVALRRAKQRSTGDTAIDSRGDRRSWGTEEGQSIYCNDTGDDYASRRNSNKKINPEPEHETEFLVVTKKKKSKKQRRSSSGSRAQNLTTSGSYLQNSRGFPNEYRTPLSPELRRKSASSMPPSVPPKTPSEPDKIPQDYYPSLDELQHSDRKTRQHNFTHSNHLLNLSFEKPPSPTLTKMKNSTERKKAEAQEEAINKNIQVIKYVQDIEKMRQNLTQEQKPMSLNNHSTTSSETSVTNAVPSKLTNTVTNCNPDSDNNSNSNKDMVINARCNNPRARRGGGSCAQNNQNVQIQASHEDQHFKKIGYTFHDENPKKAQNIENSNTHCENKNSPGISSNDEVESQKTNIVNNPKSMQEVQNIDLDAIKLTKNEKSIKATKEQNVNVKHETAKSGNTYSVSSKQEQQEDSECKKPKQQNSTLDKDQVQKVESQTSNKQKISRPAVILLDETSSDITKNKESTTEETSSVSSVFPPVVPPLINKPPSFDRYPPIFDKHMRCDKFTSNFMQPPNTHVTQQPLHPVMVQRLPCMSYPPRFPPPACLPPPPTPPPGIMEKYHHQPKEDFSMLYVAPEEDVNIQTYNHDKIVSFVGLGTSYIEASPTFSNTYTVKGTLYIPYAEIREPFYAWYDGKDGSSRIDYYGGMVKTFQLAHKGSYGKSLKIAPITTESVINEETCLEVNGTKEFKIQPQTIIPDTTGMECIGEEMVNGLLCEKWRLEQQVDEKLNKYTLWIRYKALIDCSWGFGNNGCDGGEDFRSYQWIMKHGGLPTEDDYGGYLGQDGYCHIDNTTLTAKITGFVNVTPGDPNALKVAIAKHGPISVAIDASHKTFSFYSHGVYYDPVCGNTEESLDHAVLAVGYGTLNGKDYWLVKNSWSNYWGNDGYILMSQEKNNCGVLTAPTYVTM</sequence>
<feature type="region of interest" description="Disordered" evidence="3">
    <location>
        <begin position="678"/>
        <end position="700"/>
    </location>
</feature>
<dbReference type="GO" id="GO:0006508">
    <property type="term" value="P:proteolysis"/>
    <property type="evidence" value="ECO:0007669"/>
    <property type="project" value="InterPro"/>
</dbReference>
<feature type="compositionally biased region" description="Basic residues" evidence="3">
    <location>
        <begin position="500"/>
        <end position="510"/>
    </location>
</feature>
<feature type="compositionally biased region" description="Low complexity" evidence="3">
    <location>
        <begin position="417"/>
        <end position="428"/>
    </location>
</feature>
<dbReference type="InterPro" id="IPR013128">
    <property type="entry name" value="Peptidase_C1A"/>
</dbReference>
<dbReference type="SMART" id="SM00645">
    <property type="entry name" value="Pept_C1"/>
    <property type="match status" value="1"/>
</dbReference>
<evidence type="ECO:0000256" key="1">
    <source>
        <dbReference type="ARBA" id="ARBA00008455"/>
    </source>
</evidence>
<feature type="compositionally biased region" description="Low complexity" evidence="3">
    <location>
        <begin position="53"/>
        <end position="65"/>
    </location>
</feature>
<feature type="compositionally biased region" description="Basic and acidic residues" evidence="3">
    <location>
        <begin position="450"/>
        <end position="460"/>
    </location>
</feature>
<evidence type="ECO:0000313" key="5">
    <source>
        <dbReference type="EMBL" id="KAF3430537.1"/>
    </source>
</evidence>
<dbReference type="Pfam" id="PF00112">
    <property type="entry name" value="Peptidase_C1"/>
    <property type="match status" value="1"/>
</dbReference>
<evidence type="ECO:0000256" key="3">
    <source>
        <dbReference type="SAM" id="MobiDB-lite"/>
    </source>
</evidence>
<feature type="compositionally biased region" description="Polar residues" evidence="3">
    <location>
        <begin position="824"/>
        <end position="835"/>
    </location>
</feature>
<organism evidence="5 6">
    <name type="scientific">Frieseomelitta varia</name>
    <dbReference type="NCBI Taxonomy" id="561572"/>
    <lineage>
        <taxon>Eukaryota</taxon>
        <taxon>Metazoa</taxon>
        <taxon>Ecdysozoa</taxon>
        <taxon>Arthropoda</taxon>
        <taxon>Hexapoda</taxon>
        <taxon>Insecta</taxon>
        <taxon>Pterygota</taxon>
        <taxon>Neoptera</taxon>
        <taxon>Endopterygota</taxon>
        <taxon>Hymenoptera</taxon>
        <taxon>Apocrita</taxon>
        <taxon>Aculeata</taxon>
        <taxon>Apoidea</taxon>
        <taxon>Anthophila</taxon>
        <taxon>Apidae</taxon>
        <taxon>Frieseomelitta</taxon>
    </lineage>
</organism>
<dbReference type="InterPro" id="IPR025660">
    <property type="entry name" value="Pept_his_AS"/>
</dbReference>
<dbReference type="InterPro" id="IPR000668">
    <property type="entry name" value="Peptidase_C1A_C"/>
</dbReference>
<feature type="compositionally biased region" description="Polar residues" evidence="3">
    <location>
        <begin position="517"/>
        <end position="532"/>
    </location>
</feature>
<dbReference type="Proteomes" id="UP000655588">
    <property type="component" value="Unassembled WGS sequence"/>
</dbReference>
<dbReference type="InterPro" id="IPR038765">
    <property type="entry name" value="Papain-like_cys_pep_sf"/>
</dbReference>
<feature type="region of interest" description="Disordered" evidence="3">
    <location>
        <begin position="748"/>
        <end position="776"/>
    </location>
</feature>
<feature type="domain" description="Peptidase C1A papain C-terminal" evidence="4">
    <location>
        <begin position="1147"/>
        <end position="1332"/>
    </location>
</feature>
<evidence type="ECO:0000256" key="2">
    <source>
        <dbReference type="ARBA" id="ARBA00023157"/>
    </source>
</evidence>
<reference evidence="5" key="1">
    <citation type="submission" date="2019-11" db="EMBL/GenBank/DDBJ databases">
        <title>The nuclear and mitochondrial genomes of Frieseomelitta varia - a highly eusocial stingless bee (Meliponini) with a permanently sterile worker caste.</title>
        <authorList>
            <person name="Freitas F.C.P."/>
            <person name="Lourenco A.P."/>
            <person name="Nunes F.M.F."/>
            <person name="Paschoal A.R."/>
            <person name="Abreu F.C.P."/>
            <person name="Barbin F.O."/>
            <person name="Bataglia L."/>
            <person name="Cardoso-Junior C.A.M."/>
            <person name="Cervoni M.S."/>
            <person name="Silva S.R."/>
            <person name="Dalarmi F."/>
            <person name="Del Lama M.A."/>
            <person name="Depintor T.S."/>
            <person name="Ferreira K.M."/>
            <person name="Goria P.S."/>
            <person name="Jaskot M.C."/>
            <person name="Lago D.C."/>
            <person name="Luna-Lucena D."/>
            <person name="Moda L.M."/>
            <person name="Nascimento L."/>
            <person name="Pedrino M."/>
            <person name="Rabico F.O."/>
            <person name="Sanches F.C."/>
            <person name="Santos D.E."/>
            <person name="Santos C.G."/>
            <person name="Vieira J."/>
            <person name="Lopes T.F."/>
            <person name="Barchuk A.R."/>
            <person name="Hartfelder K."/>
            <person name="Simoes Z.L.P."/>
            <person name="Bitondi M.M.G."/>
            <person name="Pinheiro D.G."/>
        </authorList>
    </citation>
    <scope>NUCLEOTIDE SEQUENCE</scope>
    <source>
        <strain evidence="5">USP_RPSP 00005682</strain>
        <tissue evidence="5">Whole individual</tissue>
    </source>
</reference>
<dbReference type="Gene3D" id="3.90.70.10">
    <property type="entry name" value="Cysteine proteinases"/>
    <property type="match status" value="1"/>
</dbReference>
<keyword evidence="2" id="KW-1015">Disulfide bond</keyword>
<dbReference type="InterPro" id="IPR039417">
    <property type="entry name" value="Peptidase_C1A_papain-like"/>
</dbReference>
<feature type="compositionally biased region" description="Low complexity" evidence="3">
    <location>
        <begin position="684"/>
        <end position="698"/>
    </location>
</feature>
<dbReference type="PANTHER" id="PTHR12411">
    <property type="entry name" value="CYSTEINE PROTEASE FAMILY C1-RELATED"/>
    <property type="match status" value="1"/>
</dbReference>
<keyword evidence="6" id="KW-1185">Reference proteome</keyword>
<evidence type="ECO:0000259" key="4">
    <source>
        <dbReference type="SMART" id="SM00645"/>
    </source>
</evidence>
<feature type="compositionally biased region" description="Polar residues" evidence="3">
    <location>
        <begin position="41"/>
        <end position="52"/>
    </location>
</feature>
<proteinExistence type="inferred from homology"/>
<comment type="caution">
    <text evidence="5">The sequence shown here is derived from an EMBL/GenBank/DDBJ whole genome shotgun (WGS) entry which is preliminary data.</text>
</comment>
<name>A0A833SLQ6_9HYME</name>
<dbReference type="PROSITE" id="PS00640">
    <property type="entry name" value="THIOL_PROTEASE_ASN"/>
    <property type="match status" value="1"/>
</dbReference>
<feature type="compositionally biased region" description="Polar residues" evidence="3">
    <location>
        <begin position="752"/>
        <end position="776"/>
    </location>
</feature>
<feature type="compositionally biased region" description="Basic and acidic residues" evidence="3">
    <location>
        <begin position="406"/>
        <end position="416"/>
    </location>
</feature>
<dbReference type="EMBL" id="WNWW01000040">
    <property type="protein sequence ID" value="KAF3430537.1"/>
    <property type="molecule type" value="Genomic_DNA"/>
</dbReference>
<dbReference type="InterPro" id="IPR025661">
    <property type="entry name" value="Pept_asp_AS"/>
</dbReference>
<feature type="region of interest" description="Disordered" evidence="3">
    <location>
        <begin position="338"/>
        <end position="377"/>
    </location>
</feature>
<feature type="compositionally biased region" description="Basic and acidic residues" evidence="3">
    <location>
        <begin position="143"/>
        <end position="158"/>
    </location>
</feature>
<gene>
    <name evidence="5" type="ORF">E2986_12578</name>
</gene>
<feature type="compositionally biased region" description="Basic and acidic residues" evidence="3">
    <location>
        <begin position="812"/>
        <end position="823"/>
    </location>
</feature>
<feature type="region of interest" description="Disordered" evidence="3">
    <location>
        <begin position="406"/>
        <end position="610"/>
    </location>
</feature>
<feature type="region of interest" description="Disordered" evidence="3">
    <location>
        <begin position="120"/>
        <end position="158"/>
    </location>
</feature>
<feature type="compositionally biased region" description="Basic and acidic residues" evidence="3">
    <location>
        <begin position="1"/>
        <end position="10"/>
    </location>
</feature>
<evidence type="ECO:0000313" key="6">
    <source>
        <dbReference type="Proteomes" id="UP000655588"/>
    </source>
</evidence>
<accession>A0A833SLQ6</accession>
<dbReference type="SUPFAM" id="SSF54001">
    <property type="entry name" value="Cysteine proteinases"/>
    <property type="match status" value="1"/>
</dbReference>